<proteinExistence type="predicted"/>
<reference evidence="1 2" key="1">
    <citation type="journal article" date="2017" name="Gigascience">
        <title>Genome sequence of the small brown planthopper, Laodelphax striatellus.</title>
        <authorList>
            <person name="Zhu J."/>
            <person name="Jiang F."/>
            <person name="Wang X."/>
            <person name="Yang P."/>
            <person name="Bao Y."/>
            <person name="Zhao W."/>
            <person name="Wang W."/>
            <person name="Lu H."/>
            <person name="Wang Q."/>
            <person name="Cui N."/>
            <person name="Li J."/>
            <person name="Chen X."/>
            <person name="Luo L."/>
            <person name="Yu J."/>
            <person name="Kang L."/>
            <person name="Cui F."/>
        </authorList>
    </citation>
    <scope>NUCLEOTIDE SEQUENCE [LARGE SCALE GENOMIC DNA]</scope>
    <source>
        <strain evidence="1">Lst14</strain>
    </source>
</reference>
<comment type="caution">
    <text evidence="1">The sequence shown here is derived from an EMBL/GenBank/DDBJ whole genome shotgun (WGS) entry which is preliminary data.</text>
</comment>
<keyword evidence="2" id="KW-1185">Reference proteome</keyword>
<dbReference type="AlphaFoldDB" id="A0A482XD05"/>
<evidence type="ECO:0000313" key="2">
    <source>
        <dbReference type="Proteomes" id="UP000291343"/>
    </source>
</evidence>
<dbReference type="EMBL" id="QKKF02012459">
    <property type="protein sequence ID" value="RZF43666.1"/>
    <property type="molecule type" value="Genomic_DNA"/>
</dbReference>
<protein>
    <submittedName>
        <fullName evidence="1">Uncharacterized protein</fullName>
    </submittedName>
</protein>
<dbReference type="InParanoid" id="A0A482XD05"/>
<gene>
    <name evidence="1" type="ORF">LSTR_LSTR017246</name>
</gene>
<dbReference type="OrthoDB" id="160374at2759"/>
<organism evidence="1 2">
    <name type="scientific">Laodelphax striatellus</name>
    <name type="common">Small brown planthopper</name>
    <name type="synonym">Delphax striatella</name>
    <dbReference type="NCBI Taxonomy" id="195883"/>
    <lineage>
        <taxon>Eukaryota</taxon>
        <taxon>Metazoa</taxon>
        <taxon>Ecdysozoa</taxon>
        <taxon>Arthropoda</taxon>
        <taxon>Hexapoda</taxon>
        <taxon>Insecta</taxon>
        <taxon>Pterygota</taxon>
        <taxon>Neoptera</taxon>
        <taxon>Paraneoptera</taxon>
        <taxon>Hemiptera</taxon>
        <taxon>Auchenorrhyncha</taxon>
        <taxon>Fulgoroidea</taxon>
        <taxon>Delphacidae</taxon>
        <taxon>Criomorphinae</taxon>
        <taxon>Laodelphax</taxon>
    </lineage>
</organism>
<sequence length="135" mass="15581">MVTYRFEGKDLIMEQSNSSAQNLSYVLRFLSDTEWESFTARVMETEDDEIKSSLFKIMIQKIGALRAKGSYEAAIDTVRFLLANAGPTWLCENANDLLFFLDKNELLQLSNTLLKSKNQDRLVALLKKDEFQENR</sequence>
<name>A0A482XD05_LAOST</name>
<dbReference type="Proteomes" id="UP000291343">
    <property type="component" value="Unassembled WGS sequence"/>
</dbReference>
<dbReference type="STRING" id="195883.A0A482XD05"/>
<accession>A0A482XD05</accession>
<evidence type="ECO:0000313" key="1">
    <source>
        <dbReference type="EMBL" id="RZF43666.1"/>
    </source>
</evidence>